<feature type="region of interest" description="Disordered" evidence="6">
    <location>
        <begin position="1162"/>
        <end position="1205"/>
    </location>
</feature>
<dbReference type="SUPFAM" id="SSF50998">
    <property type="entry name" value="Quinoprotein alcohol dehydrogenase-like"/>
    <property type="match status" value="1"/>
</dbReference>
<dbReference type="Proteomes" id="UP000305067">
    <property type="component" value="Unassembled WGS sequence"/>
</dbReference>
<evidence type="ECO:0000256" key="2">
    <source>
        <dbReference type="ARBA" id="ARBA00022490"/>
    </source>
</evidence>
<feature type="coiled-coil region" evidence="5">
    <location>
        <begin position="1114"/>
        <end position="1141"/>
    </location>
</feature>
<evidence type="ECO:0000256" key="1">
    <source>
        <dbReference type="ARBA" id="ARBA00004496"/>
    </source>
</evidence>
<name>A0A5C3QZT7_9AGAR</name>
<accession>A0A5C3QZT7</accession>
<dbReference type="InterPro" id="IPR011047">
    <property type="entry name" value="Quinoprotein_ADH-like_sf"/>
</dbReference>
<comment type="subcellular location">
    <subcellularLocation>
        <location evidence="1">Cytoplasm</location>
    </subcellularLocation>
</comment>
<feature type="region of interest" description="Disordered" evidence="6">
    <location>
        <begin position="857"/>
        <end position="921"/>
    </location>
</feature>
<feature type="region of interest" description="Disordered" evidence="6">
    <location>
        <begin position="1226"/>
        <end position="1250"/>
    </location>
</feature>
<feature type="region of interest" description="Disordered" evidence="6">
    <location>
        <begin position="351"/>
        <end position="435"/>
    </location>
</feature>
<dbReference type="PANTHER" id="PTHR15598">
    <property type="entry name" value="ENHANCER OF MRNA-DECAPPING PROTEIN 4"/>
    <property type="match status" value="1"/>
</dbReference>
<evidence type="ECO:0008006" key="9">
    <source>
        <dbReference type="Google" id="ProtNLM"/>
    </source>
</evidence>
<keyword evidence="2" id="KW-0963">Cytoplasm</keyword>
<feature type="region of interest" description="Disordered" evidence="6">
    <location>
        <begin position="1"/>
        <end position="189"/>
    </location>
</feature>
<dbReference type="InterPro" id="IPR045152">
    <property type="entry name" value="EDC4-like"/>
</dbReference>
<keyword evidence="8" id="KW-1185">Reference proteome</keyword>
<feature type="region of interest" description="Disordered" evidence="6">
    <location>
        <begin position="205"/>
        <end position="313"/>
    </location>
</feature>
<feature type="compositionally biased region" description="Low complexity" evidence="6">
    <location>
        <begin position="168"/>
        <end position="181"/>
    </location>
</feature>
<evidence type="ECO:0000256" key="3">
    <source>
        <dbReference type="ARBA" id="ARBA00022574"/>
    </source>
</evidence>
<feature type="compositionally biased region" description="Basic and acidic residues" evidence="6">
    <location>
        <begin position="57"/>
        <end position="69"/>
    </location>
</feature>
<evidence type="ECO:0000256" key="6">
    <source>
        <dbReference type="SAM" id="MobiDB-lite"/>
    </source>
</evidence>
<dbReference type="InterPro" id="IPR044938">
    <property type="entry name" value="EDC4_C_sf"/>
</dbReference>
<dbReference type="Gene3D" id="1.10.220.100">
    <property type="entry name" value="conserved c-terminal region of ge- 1"/>
    <property type="match status" value="1"/>
</dbReference>
<evidence type="ECO:0000256" key="4">
    <source>
        <dbReference type="ARBA" id="ARBA00022737"/>
    </source>
</evidence>
<feature type="compositionally biased region" description="Polar residues" evidence="6">
    <location>
        <begin position="1162"/>
        <end position="1178"/>
    </location>
</feature>
<organism evidence="7 8">
    <name type="scientific">Pterulicium gracile</name>
    <dbReference type="NCBI Taxonomy" id="1884261"/>
    <lineage>
        <taxon>Eukaryota</taxon>
        <taxon>Fungi</taxon>
        <taxon>Dikarya</taxon>
        <taxon>Basidiomycota</taxon>
        <taxon>Agaricomycotina</taxon>
        <taxon>Agaricomycetes</taxon>
        <taxon>Agaricomycetidae</taxon>
        <taxon>Agaricales</taxon>
        <taxon>Pleurotineae</taxon>
        <taxon>Pterulaceae</taxon>
        <taxon>Pterulicium</taxon>
    </lineage>
</organism>
<dbReference type="Gene3D" id="2.130.10.10">
    <property type="entry name" value="YVTN repeat-like/Quinoprotein amine dehydrogenase"/>
    <property type="match status" value="1"/>
</dbReference>
<keyword evidence="5" id="KW-0175">Coiled coil</keyword>
<sequence length="1390" mass="152116">MESNRNAKQPEFFSRGSTPPVTQPVTQSFQNPRNPPASSTHIESLFHKLAGSSDSSHQVEDSAPKRDLQSSEISSSTPNASSMLLSTDEQLSPPISTGSLASNSERHTALLSLLSPPSARGALPPAPQTHQIPTPPGSSQRSGASPSYNDAKMLLDQLMQGSTTVQRSSLSDAASVVAPSPSYGPIYGASASVSSLIDPEYRNLEYRNQSFTQHENHHNERSDISQHAPPPPPPQQQQQQQPQQQHQQGEDTPSPRKSMFDFVSPFDALSSGQPSQKRSPPQLLTASSNEEIASSWTSIQSPDPKRQSVDNLLENLTRGQYSMAAAPTQSYDSYLPPNEFVQEPLVPVQRAPLPVPPAGPARMNAHPSPRESPQPKQPVAARQAPRQVESPAGSYAVPSGQQGPRRDKESSPVGRAGSLRMKGNKNKNRASPGLQSQSIVFDVSLPLDDVQAPRDSVKSTPIALVKQDAVFLPGTTIGATHWVAYAMTRGRVRVISRSSGDRTLLQLPATFSGTSSVTDMAVHGNYLAGVTSDGGFVVWQLPDVITDDVPGTLVLNVPPSTVSPLISVKWHPLSNETLAVTSESRVYLIDLVNTHSLGSQPFPQGDLHHISQVFEVPSPLVAFDFDVANYSLATISQDSSLLLWSIRDRSAYANHKIPGEDVPSSLTFIEGGLIIGRKNGTIFQLISSMHHVMSVVSTLKFTKGAQEDYDMFGHVNYDARIRTLWIANSRRNSLIAARVGYDAPPGDELQVAYFEQVCEFVGPKPTIHFVILTADADPHGDESLAACVAAKEPPGELALVAFSVHSSGVDQVLVRKEWYTSAFSTAPAKFPFSTPAMVQPSIPAKASQQFSNTTVPITVRPTTPQSEEVEVEMDINRDDPKTSDGRNKGTKSNKAVVWAKERDESKDKAPARTGDVSPSDHNLAQSLAKEIKKTEENLHSRLGRLIGKEMDKQNQRLEEARVYDQTEDIARQEKLLRLISTELTKNTTRVVEMAVKSEVQNSVLPSLETIVKTEIKSAMADHVGRGLADYIGHNLPGQIENIFRRPDVSKHISQLISTTFTPVIESNVKEAFTQNFLPLQQQQQAALNSDLLREFRAEMYRMKTDLSGWQNEAFRNQEKIIRNLEHNVQTLADQVKFLSHSANLPMPGPSNAAPLLHLQTQANSSPHSNNHSQLRQVNQPPPTIPVSASYPPASSGNYQAPAQNHPAHQQWYGPAQIIAAPQASHPVTVPQAGPTSATSENMKERTPPVKPEQWDDIYLSMLHSEDPLKLRELLSKTNPELVMPLNGTSLVSQAVILTLIHRLSVMASEVLPTDEIFKTYVWWLQRAVNVLNPNDKIITDFIPRVVPNIQKSLNTTKQRLTLVPSGPQIAEIARIIADVSEILRRKANSV</sequence>
<keyword evidence="3" id="KW-0853">WD repeat</keyword>
<feature type="compositionally biased region" description="Low complexity" evidence="6">
    <location>
        <begin position="236"/>
        <end position="247"/>
    </location>
</feature>
<gene>
    <name evidence="7" type="ORF">BDV98DRAFT_539308</name>
</gene>
<dbReference type="PANTHER" id="PTHR15598:SF5">
    <property type="entry name" value="ENHANCER OF MRNA-DECAPPING PROTEIN 4"/>
    <property type="match status" value="1"/>
</dbReference>
<feature type="compositionally biased region" description="Basic and acidic residues" evidence="6">
    <location>
        <begin position="899"/>
        <end position="910"/>
    </location>
</feature>
<feature type="compositionally biased region" description="Polar residues" evidence="6">
    <location>
        <begin position="128"/>
        <end position="148"/>
    </location>
</feature>
<dbReference type="InterPro" id="IPR015943">
    <property type="entry name" value="WD40/YVTN_repeat-like_dom_sf"/>
</dbReference>
<reference evidence="7 8" key="1">
    <citation type="journal article" date="2019" name="Nat. Ecol. Evol.">
        <title>Megaphylogeny resolves global patterns of mushroom evolution.</title>
        <authorList>
            <person name="Varga T."/>
            <person name="Krizsan K."/>
            <person name="Foldi C."/>
            <person name="Dima B."/>
            <person name="Sanchez-Garcia M."/>
            <person name="Sanchez-Ramirez S."/>
            <person name="Szollosi G.J."/>
            <person name="Szarkandi J.G."/>
            <person name="Papp V."/>
            <person name="Albert L."/>
            <person name="Andreopoulos W."/>
            <person name="Angelini C."/>
            <person name="Antonin V."/>
            <person name="Barry K.W."/>
            <person name="Bougher N.L."/>
            <person name="Buchanan P."/>
            <person name="Buyck B."/>
            <person name="Bense V."/>
            <person name="Catcheside P."/>
            <person name="Chovatia M."/>
            <person name="Cooper J."/>
            <person name="Damon W."/>
            <person name="Desjardin D."/>
            <person name="Finy P."/>
            <person name="Geml J."/>
            <person name="Haridas S."/>
            <person name="Hughes K."/>
            <person name="Justo A."/>
            <person name="Karasinski D."/>
            <person name="Kautmanova I."/>
            <person name="Kiss B."/>
            <person name="Kocsube S."/>
            <person name="Kotiranta H."/>
            <person name="LaButti K.M."/>
            <person name="Lechner B.E."/>
            <person name="Liimatainen K."/>
            <person name="Lipzen A."/>
            <person name="Lukacs Z."/>
            <person name="Mihaltcheva S."/>
            <person name="Morgado L.N."/>
            <person name="Niskanen T."/>
            <person name="Noordeloos M.E."/>
            <person name="Ohm R.A."/>
            <person name="Ortiz-Santana B."/>
            <person name="Ovrebo C."/>
            <person name="Racz N."/>
            <person name="Riley R."/>
            <person name="Savchenko A."/>
            <person name="Shiryaev A."/>
            <person name="Soop K."/>
            <person name="Spirin V."/>
            <person name="Szebenyi C."/>
            <person name="Tomsovsky M."/>
            <person name="Tulloss R.E."/>
            <person name="Uehling J."/>
            <person name="Grigoriev I.V."/>
            <person name="Vagvolgyi C."/>
            <person name="Papp T."/>
            <person name="Martin F.M."/>
            <person name="Miettinen O."/>
            <person name="Hibbett D.S."/>
            <person name="Nagy L.G."/>
        </authorList>
    </citation>
    <scope>NUCLEOTIDE SEQUENCE [LARGE SCALE GENOMIC DNA]</scope>
    <source>
        <strain evidence="7 8">CBS 309.79</strain>
    </source>
</reference>
<dbReference type="GO" id="GO:0031087">
    <property type="term" value="P:deadenylation-independent decapping of nuclear-transcribed mRNA"/>
    <property type="evidence" value="ECO:0007669"/>
    <property type="project" value="InterPro"/>
</dbReference>
<protein>
    <recommendedName>
        <fullName evidence="9">Enhancer of mRNA-decapping protein 4 WD40 repeat region domain-containing protein</fullName>
    </recommendedName>
</protein>
<feature type="compositionally biased region" description="Basic and acidic residues" evidence="6">
    <location>
        <begin position="874"/>
        <end position="887"/>
    </location>
</feature>
<dbReference type="EMBL" id="ML178814">
    <property type="protein sequence ID" value="TFL07515.1"/>
    <property type="molecule type" value="Genomic_DNA"/>
</dbReference>
<feature type="compositionally biased region" description="Low complexity" evidence="6">
    <location>
        <begin position="109"/>
        <end position="123"/>
    </location>
</feature>
<dbReference type="GO" id="GO:0000932">
    <property type="term" value="C:P-body"/>
    <property type="evidence" value="ECO:0007669"/>
    <property type="project" value="TreeGrafter"/>
</dbReference>
<evidence type="ECO:0000313" key="7">
    <source>
        <dbReference type="EMBL" id="TFL07515.1"/>
    </source>
</evidence>
<feature type="compositionally biased region" description="Basic and acidic residues" evidence="6">
    <location>
        <begin position="214"/>
        <end position="224"/>
    </location>
</feature>
<feature type="compositionally biased region" description="Polar residues" evidence="6">
    <location>
        <begin position="15"/>
        <end position="42"/>
    </location>
</feature>
<feature type="compositionally biased region" description="Polar residues" evidence="6">
    <location>
        <begin position="270"/>
        <end position="301"/>
    </location>
</feature>
<proteinExistence type="predicted"/>
<dbReference type="STRING" id="1884261.A0A5C3QZT7"/>
<evidence type="ECO:0000313" key="8">
    <source>
        <dbReference type="Proteomes" id="UP000305067"/>
    </source>
</evidence>
<feature type="compositionally biased region" description="Polar residues" evidence="6">
    <location>
        <begin position="70"/>
        <end position="103"/>
    </location>
</feature>
<evidence type="ECO:0000256" key="5">
    <source>
        <dbReference type="SAM" id="Coils"/>
    </source>
</evidence>
<keyword evidence="4" id="KW-0677">Repeat</keyword>
<dbReference type="OrthoDB" id="21128at2759"/>